<evidence type="ECO:0000313" key="2">
    <source>
        <dbReference type="Proteomes" id="UP001168877"/>
    </source>
</evidence>
<accession>A0AA39VTQ2</accession>
<name>A0AA39VTQ2_ACESA</name>
<proteinExistence type="predicted"/>
<dbReference type="EMBL" id="JAUESC010000004">
    <property type="protein sequence ID" value="KAK0598449.1"/>
    <property type="molecule type" value="Genomic_DNA"/>
</dbReference>
<gene>
    <name evidence="1" type="ORF">LWI29_034785</name>
</gene>
<reference evidence="1" key="2">
    <citation type="submission" date="2023-06" db="EMBL/GenBank/DDBJ databases">
        <authorList>
            <person name="Swenson N.G."/>
            <person name="Wegrzyn J.L."/>
            <person name="Mcevoy S.L."/>
        </authorList>
    </citation>
    <scope>NUCLEOTIDE SEQUENCE</scope>
    <source>
        <strain evidence="1">NS2018</strain>
        <tissue evidence="1">Leaf</tissue>
    </source>
</reference>
<evidence type="ECO:0000313" key="1">
    <source>
        <dbReference type="EMBL" id="KAK0598449.1"/>
    </source>
</evidence>
<comment type="caution">
    <text evidence="1">The sequence shown here is derived from an EMBL/GenBank/DDBJ whole genome shotgun (WGS) entry which is preliminary data.</text>
</comment>
<dbReference type="AlphaFoldDB" id="A0AA39VTQ2"/>
<reference evidence="1" key="1">
    <citation type="journal article" date="2022" name="Plant J.">
        <title>Strategies of tolerance reflected in two North American maple genomes.</title>
        <authorList>
            <person name="McEvoy S.L."/>
            <person name="Sezen U.U."/>
            <person name="Trouern-Trend A."/>
            <person name="McMahon S.M."/>
            <person name="Schaberg P.G."/>
            <person name="Yang J."/>
            <person name="Wegrzyn J.L."/>
            <person name="Swenson N.G."/>
        </authorList>
    </citation>
    <scope>NUCLEOTIDE SEQUENCE</scope>
    <source>
        <strain evidence="1">NS2018</strain>
    </source>
</reference>
<sequence length="109" mass="12741">MVVSISETPTLLSRCKKGQFHKLLESRSRVQNRTVELLFKEDFVFTNLNKLSKASNLYKQSKDEVVARMKLLPGRILDKYINFEAVTFEAIFNDESFKEYIKKMEGLKT</sequence>
<keyword evidence="2" id="KW-1185">Reference proteome</keyword>
<dbReference type="Proteomes" id="UP001168877">
    <property type="component" value="Unassembled WGS sequence"/>
</dbReference>
<organism evidence="1 2">
    <name type="scientific">Acer saccharum</name>
    <name type="common">Sugar maple</name>
    <dbReference type="NCBI Taxonomy" id="4024"/>
    <lineage>
        <taxon>Eukaryota</taxon>
        <taxon>Viridiplantae</taxon>
        <taxon>Streptophyta</taxon>
        <taxon>Embryophyta</taxon>
        <taxon>Tracheophyta</taxon>
        <taxon>Spermatophyta</taxon>
        <taxon>Magnoliopsida</taxon>
        <taxon>eudicotyledons</taxon>
        <taxon>Gunneridae</taxon>
        <taxon>Pentapetalae</taxon>
        <taxon>rosids</taxon>
        <taxon>malvids</taxon>
        <taxon>Sapindales</taxon>
        <taxon>Sapindaceae</taxon>
        <taxon>Hippocastanoideae</taxon>
        <taxon>Acereae</taxon>
        <taxon>Acer</taxon>
    </lineage>
</organism>
<protein>
    <submittedName>
        <fullName evidence="1">Uncharacterized protein</fullName>
    </submittedName>
</protein>